<accession>A0A094YXF7</accession>
<dbReference type="Gene3D" id="3.30.2350.10">
    <property type="entry name" value="Pseudouridine synthase"/>
    <property type="match status" value="1"/>
</dbReference>
<dbReference type="GO" id="GO:0160148">
    <property type="term" value="F:tRNA pseudouridine(55) synthase activity"/>
    <property type="evidence" value="ECO:0007669"/>
    <property type="project" value="UniProtKB-EC"/>
</dbReference>
<evidence type="ECO:0000256" key="2">
    <source>
        <dbReference type="ARBA" id="ARBA00005642"/>
    </source>
</evidence>
<dbReference type="InterPro" id="IPR014780">
    <property type="entry name" value="tRNA_psdUridine_synth_TruB"/>
</dbReference>
<dbReference type="InterPro" id="IPR002501">
    <property type="entry name" value="PsdUridine_synth_N"/>
</dbReference>
<dbReference type="GO" id="GO:1990481">
    <property type="term" value="P:mRNA pseudouridine synthesis"/>
    <property type="evidence" value="ECO:0007669"/>
    <property type="project" value="TreeGrafter"/>
</dbReference>
<dbReference type="FunFam" id="3.30.2350.10:FF:000011">
    <property type="entry name" value="tRNA pseudouridine synthase B"/>
    <property type="match status" value="1"/>
</dbReference>
<keyword evidence="9" id="KW-1185">Reference proteome</keyword>
<evidence type="ECO:0000256" key="3">
    <source>
        <dbReference type="ARBA" id="ARBA00022694"/>
    </source>
</evidence>
<proteinExistence type="inferred from homology"/>
<dbReference type="PANTHER" id="PTHR13767:SF2">
    <property type="entry name" value="PSEUDOURIDYLATE SYNTHASE TRUB1"/>
    <property type="match status" value="1"/>
</dbReference>
<gene>
    <name evidence="5 8" type="primary">truB</name>
    <name evidence="8" type="ORF">BALCAV_0205440</name>
</gene>
<name>A0A094YXF7_ALKAL</name>
<dbReference type="NCBIfam" id="TIGR00431">
    <property type="entry name" value="TruB"/>
    <property type="match status" value="1"/>
</dbReference>
<comment type="catalytic activity">
    <reaction evidence="1 5">
        <text>uridine(55) in tRNA = pseudouridine(55) in tRNA</text>
        <dbReference type="Rhea" id="RHEA:42532"/>
        <dbReference type="Rhea" id="RHEA-COMP:10101"/>
        <dbReference type="Rhea" id="RHEA-COMP:10102"/>
        <dbReference type="ChEBI" id="CHEBI:65314"/>
        <dbReference type="ChEBI" id="CHEBI:65315"/>
        <dbReference type="EC" id="5.4.99.25"/>
    </reaction>
</comment>
<evidence type="ECO:0000313" key="9">
    <source>
        <dbReference type="Proteomes" id="UP000002754"/>
    </source>
</evidence>
<comment type="function">
    <text evidence="5">Responsible for synthesis of pseudouridine from uracil-55 in the psi GC loop of transfer RNAs.</text>
</comment>
<dbReference type="GO" id="GO:0003723">
    <property type="term" value="F:RNA binding"/>
    <property type="evidence" value="ECO:0007669"/>
    <property type="project" value="InterPro"/>
</dbReference>
<evidence type="ECO:0000256" key="1">
    <source>
        <dbReference type="ARBA" id="ARBA00000385"/>
    </source>
</evidence>
<dbReference type="SUPFAM" id="SSF55120">
    <property type="entry name" value="Pseudouridine synthase"/>
    <property type="match status" value="1"/>
</dbReference>
<dbReference type="Proteomes" id="UP000002754">
    <property type="component" value="Unassembled WGS sequence"/>
</dbReference>
<reference evidence="8 9" key="1">
    <citation type="journal article" date="2014" name="Genome Announc.">
        <title>Draft Genome Sequence of Bacillus alcalophilus AV1934, a Classic Alkaliphile Isolated from Human Feces in 1934.</title>
        <authorList>
            <person name="Attie O."/>
            <person name="Jayaprakash A."/>
            <person name="Shah H."/>
            <person name="Paulsen I.T."/>
            <person name="Morino M."/>
            <person name="Takahashi Y."/>
            <person name="Narumi I."/>
            <person name="Sachidanandam R."/>
            <person name="Satoh K."/>
            <person name="Ito M."/>
            <person name="Krulwich T.A."/>
        </authorList>
    </citation>
    <scope>NUCLEOTIDE SEQUENCE [LARGE SCALE GENOMIC DNA]</scope>
    <source>
        <strain evidence="8 9">AV1934</strain>
    </source>
</reference>
<dbReference type="EC" id="5.4.99.25" evidence="5"/>
<evidence type="ECO:0000256" key="5">
    <source>
        <dbReference type="HAMAP-Rule" id="MF_01080"/>
    </source>
</evidence>
<feature type="domain" description="Pseudouridine synthase II N-terminal" evidence="6">
    <location>
        <begin position="26"/>
        <end position="182"/>
    </location>
</feature>
<dbReference type="STRING" id="1218173.BALCAV_0205440"/>
<keyword evidence="3 5" id="KW-0819">tRNA processing</keyword>
<dbReference type="HAMAP" id="MF_01080">
    <property type="entry name" value="TruB_bact"/>
    <property type="match status" value="1"/>
</dbReference>
<dbReference type="AlphaFoldDB" id="A0A094YXF7"/>
<dbReference type="eggNOG" id="COG0130">
    <property type="taxonomic scope" value="Bacteria"/>
</dbReference>
<dbReference type="Pfam" id="PF01509">
    <property type="entry name" value="TruB_N"/>
    <property type="match status" value="1"/>
</dbReference>
<dbReference type="EMBL" id="ALPT02000013">
    <property type="protein sequence ID" value="KGA98207.1"/>
    <property type="molecule type" value="Genomic_DNA"/>
</dbReference>
<dbReference type="InterPro" id="IPR032819">
    <property type="entry name" value="TruB_C"/>
</dbReference>
<keyword evidence="4 5" id="KW-0413">Isomerase</keyword>
<dbReference type="InterPro" id="IPR020103">
    <property type="entry name" value="PsdUridine_synth_cat_dom_sf"/>
</dbReference>
<evidence type="ECO:0000256" key="4">
    <source>
        <dbReference type="ARBA" id="ARBA00023235"/>
    </source>
</evidence>
<feature type="active site" description="Nucleophile" evidence="5">
    <location>
        <position position="41"/>
    </location>
</feature>
<organism evidence="8 9">
    <name type="scientific">Alkalihalobacillus alcalophilus ATCC 27647 = CGMCC 1.3604</name>
    <dbReference type="NCBI Taxonomy" id="1218173"/>
    <lineage>
        <taxon>Bacteria</taxon>
        <taxon>Bacillati</taxon>
        <taxon>Bacillota</taxon>
        <taxon>Bacilli</taxon>
        <taxon>Bacillales</taxon>
        <taxon>Bacillaceae</taxon>
        <taxon>Alkalihalobacillus</taxon>
    </lineage>
</organism>
<dbReference type="PANTHER" id="PTHR13767">
    <property type="entry name" value="TRNA-PSEUDOURIDINE SYNTHASE"/>
    <property type="match status" value="1"/>
</dbReference>
<protein>
    <recommendedName>
        <fullName evidence="5">tRNA pseudouridine synthase B</fullName>
        <ecNumber evidence="5">5.4.99.25</ecNumber>
    </recommendedName>
    <alternativeName>
        <fullName evidence="5">tRNA pseudouridine(55) synthase</fullName>
        <shortName evidence="5">Psi55 synthase</shortName>
    </alternativeName>
    <alternativeName>
        <fullName evidence="5">tRNA pseudouridylate synthase</fullName>
    </alternativeName>
    <alternativeName>
        <fullName evidence="5">tRNA-uridine isomerase</fullName>
    </alternativeName>
</protein>
<evidence type="ECO:0000313" key="8">
    <source>
        <dbReference type="EMBL" id="KGA98207.1"/>
    </source>
</evidence>
<dbReference type="GO" id="GO:0031119">
    <property type="term" value="P:tRNA pseudouridine synthesis"/>
    <property type="evidence" value="ECO:0007669"/>
    <property type="project" value="UniProtKB-UniRule"/>
</dbReference>
<comment type="caution">
    <text evidence="8">The sequence shown here is derived from an EMBL/GenBank/DDBJ whole genome shotgun (WGS) entry which is preliminary data.</text>
</comment>
<evidence type="ECO:0000259" key="7">
    <source>
        <dbReference type="Pfam" id="PF16198"/>
    </source>
</evidence>
<dbReference type="Pfam" id="PF16198">
    <property type="entry name" value="TruB_C_2"/>
    <property type="match status" value="1"/>
</dbReference>
<comment type="similarity">
    <text evidence="2 5">Belongs to the pseudouridine synthase TruB family. Type 1 subfamily.</text>
</comment>
<dbReference type="CDD" id="cd02573">
    <property type="entry name" value="PseudoU_synth_EcTruB"/>
    <property type="match status" value="1"/>
</dbReference>
<evidence type="ECO:0000259" key="6">
    <source>
        <dbReference type="Pfam" id="PF01509"/>
    </source>
</evidence>
<feature type="domain" description="tRNA pseudouridylate synthase B C-terminal" evidence="7">
    <location>
        <begin position="183"/>
        <end position="240"/>
    </location>
</feature>
<sequence length="309" mass="34717">MMNKAGVLSLYKPAGMTSHDCVAKLRRLFQTKKIGHTGTLDPAVTGVLPICIGKATKVAQYMSDYAKAYEAEVTIGFATTTEDQTGETVEEKAVTNSISSQKIDEVLASFLGEINQTPPMYSAVKVKGRRLYDYARKGEVVDRPSRIVTIEEINRLGDVQWNQDKQTLCFRLFVKCSKGTYVRTLAVDIGKKLGFPAHMSKLQRVSSGPFTLEDCLSFEEIEQMESIEERCQQLKPLEIAIAHIPKYTVTEELEAKIKVGSVLPQDKFIDENRFTFYNKEGQCLAIYQQHPTKAGLIKPEKMIWTSLDE</sequence>